<dbReference type="AlphaFoldDB" id="C0GK48"/>
<feature type="transmembrane region" description="Helical" evidence="1">
    <location>
        <begin position="7"/>
        <end position="28"/>
    </location>
</feature>
<name>C0GK48_DETAL</name>
<keyword evidence="1" id="KW-0472">Membrane</keyword>
<dbReference type="STRING" id="555088.DealDRAFT_2857"/>
<dbReference type="eggNOG" id="COG3976">
    <property type="taxonomic scope" value="Bacteria"/>
</dbReference>
<accession>C0GK48</accession>
<keyword evidence="4" id="KW-1185">Reference proteome</keyword>
<reference evidence="3 4" key="1">
    <citation type="submission" date="2009-02" db="EMBL/GenBank/DDBJ databases">
        <title>Sequencing of the draft genome and assembly of Dethiobacter alkaliphilus AHT 1.</title>
        <authorList>
            <consortium name="US DOE Joint Genome Institute (JGI-PGF)"/>
            <person name="Lucas S."/>
            <person name="Copeland A."/>
            <person name="Lapidus A."/>
            <person name="Glavina del Rio T."/>
            <person name="Dalin E."/>
            <person name="Tice H."/>
            <person name="Bruce D."/>
            <person name="Goodwin L."/>
            <person name="Pitluck S."/>
            <person name="Larimer F."/>
            <person name="Land M.L."/>
            <person name="Hauser L."/>
            <person name="Muyzer G."/>
        </authorList>
    </citation>
    <scope>NUCLEOTIDE SEQUENCE [LARGE SCALE GENOMIC DNA]</scope>
    <source>
        <strain evidence="3 4">AHT 1</strain>
    </source>
</reference>
<dbReference type="GO" id="GO:0016020">
    <property type="term" value="C:membrane"/>
    <property type="evidence" value="ECO:0007669"/>
    <property type="project" value="InterPro"/>
</dbReference>
<proteinExistence type="predicted"/>
<dbReference type="Pfam" id="PF04205">
    <property type="entry name" value="FMN_bind"/>
    <property type="match status" value="1"/>
</dbReference>
<dbReference type="SMART" id="SM00900">
    <property type="entry name" value="FMN_bind"/>
    <property type="match status" value="1"/>
</dbReference>
<feature type="domain" description="FMN-binding" evidence="2">
    <location>
        <begin position="56"/>
        <end position="128"/>
    </location>
</feature>
<dbReference type="GO" id="GO:0010181">
    <property type="term" value="F:FMN binding"/>
    <property type="evidence" value="ECO:0007669"/>
    <property type="project" value="InterPro"/>
</dbReference>
<sequence length="224" mass="24494">MKKRSSVILALFLVLGYGIYIFFLAPVVRERAAVRNIELRDVDLLGLTDGVYHGAYVDGTYEVEVVVADHRIAAIHMLITRDSDYARQAEGVLDSVVEAQSLQVDVVSGATTTSKAILKAVEDALHSPPNEPYISGIIHTKEENRILVVEGIESEDLEQEQWLEEGYEAIWLTVKTDTAVIAPEGKAAHGAALQKGQNVQAWVVGLILDSYPAQSTAGLIIIRE</sequence>
<organism evidence="3 4">
    <name type="scientific">Dethiobacter alkaliphilus AHT 1</name>
    <dbReference type="NCBI Taxonomy" id="555088"/>
    <lineage>
        <taxon>Bacteria</taxon>
        <taxon>Bacillati</taxon>
        <taxon>Bacillota</taxon>
        <taxon>Dethiobacteria</taxon>
        <taxon>Dethiobacterales</taxon>
        <taxon>Dethiobacteraceae</taxon>
        <taxon>Dethiobacter</taxon>
    </lineage>
</organism>
<evidence type="ECO:0000313" key="3">
    <source>
        <dbReference type="EMBL" id="EEG76318.1"/>
    </source>
</evidence>
<dbReference type="EMBL" id="ACJM01000020">
    <property type="protein sequence ID" value="EEG76318.1"/>
    <property type="molecule type" value="Genomic_DNA"/>
</dbReference>
<protein>
    <submittedName>
        <fullName evidence="3">FMN-binding domain protein</fullName>
    </submittedName>
</protein>
<evidence type="ECO:0000313" key="4">
    <source>
        <dbReference type="Proteomes" id="UP000006443"/>
    </source>
</evidence>
<dbReference type="InterPro" id="IPR021598">
    <property type="entry name" value="DUF3221"/>
</dbReference>
<dbReference type="Gene3D" id="3.90.1010.20">
    <property type="match status" value="1"/>
</dbReference>
<comment type="caution">
    <text evidence="3">The sequence shown here is derived from an EMBL/GenBank/DDBJ whole genome shotgun (WGS) entry which is preliminary data.</text>
</comment>
<gene>
    <name evidence="3" type="ORF">DealDRAFT_2857</name>
</gene>
<dbReference type="RefSeq" id="WP_008518658.1">
    <property type="nucleotide sequence ID" value="NZ_ACJM01000020.1"/>
</dbReference>
<evidence type="ECO:0000259" key="2">
    <source>
        <dbReference type="SMART" id="SM00900"/>
    </source>
</evidence>
<dbReference type="InterPro" id="IPR007329">
    <property type="entry name" value="FMN-bd"/>
</dbReference>
<dbReference type="Pfam" id="PF11518">
    <property type="entry name" value="DUF3221"/>
    <property type="match status" value="1"/>
</dbReference>
<evidence type="ECO:0000256" key="1">
    <source>
        <dbReference type="SAM" id="Phobius"/>
    </source>
</evidence>
<dbReference type="OrthoDB" id="307864at2"/>
<keyword evidence="1" id="KW-1133">Transmembrane helix</keyword>
<keyword evidence="1" id="KW-0812">Transmembrane</keyword>
<dbReference type="Proteomes" id="UP000006443">
    <property type="component" value="Unassembled WGS sequence"/>
</dbReference>